<dbReference type="Gene3D" id="3.90.550.10">
    <property type="entry name" value="Spore Coat Polysaccharide Biosynthesis Protein SpsA, Chain A"/>
    <property type="match status" value="1"/>
</dbReference>
<evidence type="ECO:0000256" key="3">
    <source>
        <dbReference type="ARBA" id="ARBA00022679"/>
    </source>
</evidence>
<feature type="transmembrane region" description="Helical" evidence="4">
    <location>
        <begin position="6"/>
        <end position="32"/>
    </location>
</feature>
<feature type="transmembrane region" description="Helical" evidence="4">
    <location>
        <begin position="296"/>
        <end position="316"/>
    </location>
</feature>
<sequence length="406" mass="44542">MIMGLLFWLSVAFIFYVYLGYPVLVAAGAMALGRREPSSGAAGCPSVTLLICAYNEREVIRTKLENSLALDYPAGRLQILVVTDGSNDGTPDLVAQYAHRGVELLHKPQREGKMAAIDRAMALARGEIVVFSDANNFYDPGTLRELVKPFADATVGAATGAKRIMKGDGALGDSEGLYWRYESFIKRMESRLGSCVSVAGEILALRRELFRRPSTGIINDDFYLAMHVLGQGHRLVYVPQAISRERVSPTQADEVHRRARIVAGRWQSMFLAPAILTWKRPLLVWQFVSHKFFRPLIPLAMIMALITNLLAVALPGEVQSGSLLRLSGYWAFGAMLAQAGFYLLAAAGTLLPSRGMLGKLLYLPRFLVASNWAAVVGLLGFIGGGQGHLWIRAPRREGLARHSREG</sequence>
<dbReference type="EMBL" id="AOSV01000013">
    <property type="protein sequence ID" value="EMG37771.1"/>
    <property type="molecule type" value="Genomic_DNA"/>
</dbReference>
<dbReference type="PATRIC" id="fig|1262666.3.peg.1439"/>
<accession>M5Q1Q1</accession>
<comment type="similarity">
    <text evidence="1">Belongs to the glycosyltransferase 2 family.</text>
</comment>
<dbReference type="PANTHER" id="PTHR43630:SF1">
    <property type="entry name" value="POLY-BETA-1,6-N-ACETYL-D-GLUCOSAMINE SYNTHASE"/>
    <property type="match status" value="1"/>
</dbReference>
<dbReference type="CDD" id="cd06439">
    <property type="entry name" value="CESA_like_1"/>
    <property type="match status" value="1"/>
</dbReference>
<evidence type="ECO:0000256" key="2">
    <source>
        <dbReference type="ARBA" id="ARBA00022676"/>
    </source>
</evidence>
<keyword evidence="3 6" id="KW-0808">Transferase</keyword>
<evidence type="ECO:0000256" key="4">
    <source>
        <dbReference type="SAM" id="Phobius"/>
    </source>
</evidence>
<dbReference type="AlphaFoldDB" id="M5Q1Q1"/>
<organism evidence="6 7">
    <name type="scientific">Desulfocurvibacter africanus PCS</name>
    <dbReference type="NCBI Taxonomy" id="1262666"/>
    <lineage>
        <taxon>Bacteria</taxon>
        <taxon>Pseudomonadati</taxon>
        <taxon>Thermodesulfobacteriota</taxon>
        <taxon>Desulfovibrionia</taxon>
        <taxon>Desulfovibrionales</taxon>
        <taxon>Desulfovibrionaceae</taxon>
        <taxon>Desulfocurvibacter</taxon>
    </lineage>
</organism>
<evidence type="ECO:0000313" key="7">
    <source>
        <dbReference type="Proteomes" id="UP000011922"/>
    </source>
</evidence>
<dbReference type="InterPro" id="IPR029044">
    <property type="entry name" value="Nucleotide-diphossugar_trans"/>
</dbReference>
<dbReference type="InterPro" id="IPR001173">
    <property type="entry name" value="Glyco_trans_2-like"/>
</dbReference>
<protein>
    <submittedName>
        <fullName evidence="6">Glycosyl transferase</fullName>
    </submittedName>
</protein>
<keyword evidence="4" id="KW-1133">Transmembrane helix</keyword>
<dbReference type="Pfam" id="PF00535">
    <property type="entry name" value="Glycos_transf_2"/>
    <property type="match status" value="1"/>
</dbReference>
<keyword evidence="2" id="KW-0328">Glycosyltransferase</keyword>
<reference evidence="6 7" key="1">
    <citation type="journal article" date="2013" name="Genome Announc.">
        <title>Draft Genome Sequence for Desulfovibrio africanus Strain PCS.</title>
        <authorList>
            <person name="Brown S.D."/>
            <person name="Utturkar S.M."/>
            <person name="Arkin A.P."/>
            <person name="Deutschbauer A.M."/>
            <person name="Elias D.A."/>
            <person name="Hazen T.C."/>
            <person name="Chakraborty R."/>
        </authorList>
    </citation>
    <scope>NUCLEOTIDE SEQUENCE [LARGE SCALE GENOMIC DNA]</scope>
    <source>
        <strain evidence="6 7">PCS</strain>
    </source>
</reference>
<name>M5Q1Q1_DESAF</name>
<feature type="transmembrane region" description="Helical" evidence="4">
    <location>
        <begin position="328"/>
        <end position="351"/>
    </location>
</feature>
<evidence type="ECO:0000313" key="6">
    <source>
        <dbReference type="EMBL" id="EMG37771.1"/>
    </source>
</evidence>
<dbReference type="RefSeq" id="WP_005985535.1">
    <property type="nucleotide sequence ID" value="NZ_AOSV01000013.1"/>
</dbReference>
<evidence type="ECO:0000259" key="5">
    <source>
        <dbReference type="Pfam" id="PF00535"/>
    </source>
</evidence>
<dbReference type="PANTHER" id="PTHR43630">
    <property type="entry name" value="POLY-BETA-1,6-N-ACETYL-D-GLUCOSAMINE SYNTHASE"/>
    <property type="match status" value="1"/>
</dbReference>
<evidence type="ECO:0000256" key="1">
    <source>
        <dbReference type="ARBA" id="ARBA00006739"/>
    </source>
</evidence>
<dbReference type="SUPFAM" id="SSF53448">
    <property type="entry name" value="Nucleotide-diphospho-sugar transferases"/>
    <property type="match status" value="1"/>
</dbReference>
<feature type="transmembrane region" description="Helical" evidence="4">
    <location>
        <begin position="363"/>
        <end position="382"/>
    </location>
</feature>
<dbReference type="GO" id="GO:0016757">
    <property type="term" value="F:glycosyltransferase activity"/>
    <property type="evidence" value="ECO:0007669"/>
    <property type="project" value="UniProtKB-KW"/>
</dbReference>
<comment type="caution">
    <text evidence="6">The sequence shown here is derived from an EMBL/GenBank/DDBJ whole genome shotgun (WGS) entry which is preliminary data.</text>
</comment>
<dbReference type="Proteomes" id="UP000011922">
    <property type="component" value="Unassembled WGS sequence"/>
</dbReference>
<proteinExistence type="inferred from homology"/>
<feature type="domain" description="Glycosyltransferase 2-like" evidence="5">
    <location>
        <begin position="49"/>
        <end position="211"/>
    </location>
</feature>
<keyword evidence="4" id="KW-0472">Membrane</keyword>
<keyword evidence="4" id="KW-0812">Transmembrane</keyword>
<gene>
    <name evidence="6" type="ORF">PCS_01421</name>
</gene>